<protein>
    <recommendedName>
        <fullName evidence="3">DUF4185 domain-containing protein</fullName>
    </recommendedName>
</protein>
<feature type="chain" id="PRO_5038850501" description="DUF4185 domain-containing protein" evidence="2">
    <location>
        <begin position="29"/>
        <end position="389"/>
    </location>
</feature>
<dbReference type="Pfam" id="PF13810">
    <property type="entry name" value="DUF4185"/>
    <property type="match status" value="1"/>
</dbReference>
<accession>A0A1H0N9M8</accession>
<dbReference type="PROSITE" id="PS51257">
    <property type="entry name" value="PROKAR_LIPOPROTEIN"/>
    <property type="match status" value="1"/>
</dbReference>
<dbReference type="AlphaFoldDB" id="A0A1H0N9M8"/>
<keyword evidence="5" id="KW-1185">Reference proteome</keyword>
<evidence type="ECO:0000313" key="5">
    <source>
        <dbReference type="Proteomes" id="UP000199077"/>
    </source>
</evidence>
<reference evidence="5" key="1">
    <citation type="submission" date="2016-10" db="EMBL/GenBank/DDBJ databases">
        <authorList>
            <person name="Varghese N."/>
            <person name="Submissions S."/>
        </authorList>
    </citation>
    <scope>NUCLEOTIDE SEQUENCE [LARGE SCALE GENOMIC DNA]</scope>
    <source>
        <strain evidence="5">DSM 22329</strain>
    </source>
</reference>
<dbReference type="STRING" id="443156.SAMN04489867_0879"/>
<feature type="region of interest" description="Disordered" evidence="1">
    <location>
        <begin position="32"/>
        <end position="53"/>
    </location>
</feature>
<dbReference type="EMBL" id="LT629711">
    <property type="protein sequence ID" value="SDO89412.1"/>
    <property type="molecule type" value="Genomic_DNA"/>
</dbReference>
<keyword evidence="2" id="KW-0732">Signal</keyword>
<dbReference type="Proteomes" id="UP000199077">
    <property type="component" value="Chromosome I"/>
</dbReference>
<proteinExistence type="predicted"/>
<evidence type="ECO:0000256" key="1">
    <source>
        <dbReference type="SAM" id="MobiDB-lite"/>
    </source>
</evidence>
<dbReference type="OrthoDB" id="5482597at2"/>
<sequence length="389" mass="40890">MRRPTPLRLGVAVLAAVLGAVLVGCSTAPSSGPAGASAGSARPRLTPACPRATPTGRQPVVTVAQLNTIVAGLDLPLWQAGDIGASARLPDDRIVWVFGDTVRDDGVTPRIVANSMLVTSGLCTSQVEVAGQGPVIPDRADGVVHWPMSVVSVARPEGDVLVVISARIRRGAGDGLDFTYLGSSATIFDVAPGAAPTLRQQLDITPDSTAPDQVNWGSAMTVRAGWLYVYGTRLPSKDSFGRALYAARAPIADARDRATWQFWDGSAWVGEQSRAAVILPARGGVSQTLSVDVLDGHFVIVSKRDGDLGNTVYAWSSDSPTGPWSAQRGTRADFQDPSGQLKYAPLAHPGIALADGRLLISISRNTTDFSRLLTDPSLGRPVFAEIDRP</sequence>
<feature type="domain" description="DUF4185" evidence="3">
    <location>
        <begin position="218"/>
        <end position="363"/>
    </location>
</feature>
<name>A0A1H0N9M8_9MICO</name>
<evidence type="ECO:0000259" key="3">
    <source>
        <dbReference type="Pfam" id="PF13810"/>
    </source>
</evidence>
<feature type="compositionally biased region" description="Low complexity" evidence="1">
    <location>
        <begin position="32"/>
        <end position="44"/>
    </location>
</feature>
<evidence type="ECO:0000313" key="4">
    <source>
        <dbReference type="EMBL" id="SDO89412.1"/>
    </source>
</evidence>
<gene>
    <name evidence="4" type="ORF">SAMN04489867_0879</name>
</gene>
<organism evidence="4 5">
    <name type="scientific">Pedococcus dokdonensis</name>
    <dbReference type="NCBI Taxonomy" id="443156"/>
    <lineage>
        <taxon>Bacteria</taxon>
        <taxon>Bacillati</taxon>
        <taxon>Actinomycetota</taxon>
        <taxon>Actinomycetes</taxon>
        <taxon>Micrococcales</taxon>
        <taxon>Intrasporangiaceae</taxon>
        <taxon>Pedococcus</taxon>
    </lineage>
</organism>
<dbReference type="RefSeq" id="WP_091781984.1">
    <property type="nucleotide sequence ID" value="NZ_LT629711.1"/>
</dbReference>
<feature type="signal peptide" evidence="2">
    <location>
        <begin position="1"/>
        <end position="28"/>
    </location>
</feature>
<evidence type="ECO:0000256" key="2">
    <source>
        <dbReference type="SAM" id="SignalP"/>
    </source>
</evidence>
<dbReference type="InterPro" id="IPR025442">
    <property type="entry name" value="DUF4185"/>
</dbReference>